<dbReference type="Proteomes" id="UP000747110">
    <property type="component" value="Unassembled WGS sequence"/>
</dbReference>
<feature type="compositionally biased region" description="Low complexity" evidence="1">
    <location>
        <begin position="48"/>
        <end position="62"/>
    </location>
</feature>
<reference evidence="2" key="1">
    <citation type="journal article" date="2021" name="Proc. Natl. Acad. Sci. U.S.A.">
        <title>Three genomes in the algal genus Volvox reveal the fate of a haploid sex-determining region after a transition to homothallism.</title>
        <authorList>
            <person name="Yamamoto K."/>
            <person name="Hamaji T."/>
            <person name="Kawai-Toyooka H."/>
            <person name="Matsuzaki R."/>
            <person name="Takahashi F."/>
            <person name="Nishimura Y."/>
            <person name="Kawachi M."/>
            <person name="Noguchi H."/>
            <person name="Minakuchi Y."/>
            <person name="Umen J.G."/>
            <person name="Toyoda A."/>
            <person name="Nozaki H."/>
        </authorList>
    </citation>
    <scope>NUCLEOTIDE SEQUENCE</scope>
    <source>
        <strain evidence="2">NIES-3786</strain>
    </source>
</reference>
<dbReference type="GO" id="GO:0030125">
    <property type="term" value="C:clathrin vesicle coat"/>
    <property type="evidence" value="ECO:0007669"/>
    <property type="project" value="TreeGrafter"/>
</dbReference>
<dbReference type="GO" id="GO:0016192">
    <property type="term" value="P:vesicle-mediated transport"/>
    <property type="evidence" value="ECO:0007669"/>
    <property type="project" value="TreeGrafter"/>
</dbReference>
<feature type="compositionally biased region" description="Polar residues" evidence="1">
    <location>
        <begin position="63"/>
        <end position="73"/>
    </location>
</feature>
<keyword evidence="3" id="KW-1185">Reference proteome</keyword>
<feature type="region of interest" description="Disordered" evidence="1">
    <location>
        <begin position="39"/>
        <end position="78"/>
    </location>
</feature>
<feature type="region of interest" description="Disordered" evidence="1">
    <location>
        <begin position="116"/>
        <end position="182"/>
    </location>
</feature>
<feature type="compositionally biased region" description="Low complexity" evidence="1">
    <location>
        <begin position="172"/>
        <end position="182"/>
    </location>
</feature>
<evidence type="ECO:0000313" key="3">
    <source>
        <dbReference type="Proteomes" id="UP000747110"/>
    </source>
</evidence>
<comment type="caution">
    <text evidence="2">The sequence shown here is derived from an EMBL/GenBank/DDBJ whole genome shotgun (WGS) entry which is preliminary data.</text>
</comment>
<sequence length="254" mass="25553">MGFDNRSDAFDFNEALVRHEQQVARERAVRAKVAGVGLPERSNAIVNSPSSSGGAAPSTSTSVPLSASGSKSEPQCWGVGTAAASSTAAAEIEGLYRHTAGLRLQEGQTIRVNVSGMKKPAGASPGAGQSAGGFLSGLSGGQLPTIRPVGIPPPPSPSPSQLSQPPQPPSWTPSLPSSSTSQAGALLIRPPALAPPPESYIAPNVGVMQQGSIFSASNVNGSAPGLPSEAGSFMAHAACSVATTCAQDNWATFD</sequence>
<dbReference type="AlphaFoldDB" id="A0A8J4FV97"/>
<dbReference type="PANTHER" id="PTHR12847:SF3">
    <property type="entry name" value="EAR-BINDING COAT-ASSOCIATED PROTEIN 2, PUTATIVE, EXPRESSED-RELATED"/>
    <property type="match status" value="1"/>
</dbReference>
<gene>
    <name evidence="2" type="ORF">Vretifemale_19333</name>
</gene>
<evidence type="ECO:0000313" key="2">
    <source>
        <dbReference type="EMBL" id="GIL91748.1"/>
    </source>
</evidence>
<dbReference type="OrthoDB" id="547095at2759"/>
<evidence type="ECO:0000256" key="1">
    <source>
        <dbReference type="SAM" id="MobiDB-lite"/>
    </source>
</evidence>
<name>A0A8J4FV97_9CHLO</name>
<accession>A0A8J4FV97</accession>
<evidence type="ECO:0008006" key="4">
    <source>
        <dbReference type="Google" id="ProtNLM"/>
    </source>
</evidence>
<dbReference type="EMBL" id="BNCP01000068">
    <property type="protein sequence ID" value="GIL91748.1"/>
    <property type="molecule type" value="Genomic_DNA"/>
</dbReference>
<protein>
    <recommendedName>
        <fullName evidence="4">NECAP PHear domain-containing protein</fullName>
    </recommendedName>
</protein>
<organism evidence="2 3">
    <name type="scientific">Volvox reticuliferus</name>
    <dbReference type="NCBI Taxonomy" id="1737510"/>
    <lineage>
        <taxon>Eukaryota</taxon>
        <taxon>Viridiplantae</taxon>
        <taxon>Chlorophyta</taxon>
        <taxon>core chlorophytes</taxon>
        <taxon>Chlorophyceae</taxon>
        <taxon>CS clade</taxon>
        <taxon>Chlamydomonadales</taxon>
        <taxon>Volvocaceae</taxon>
        <taxon>Volvox</taxon>
    </lineage>
</organism>
<feature type="compositionally biased region" description="Gly residues" evidence="1">
    <location>
        <begin position="129"/>
        <end position="140"/>
    </location>
</feature>
<proteinExistence type="predicted"/>
<dbReference type="PANTHER" id="PTHR12847">
    <property type="entry name" value="ATP-BINDING CASSETTE ABC TRANSPORTER-RELATED"/>
    <property type="match status" value="1"/>
</dbReference>